<keyword evidence="1" id="KW-0732">Signal</keyword>
<dbReference type="PROSITE" id="PS51257">
    <property type="entry name" value="PROKAR_LIPOPROTEIN"/>
    <property type="match status" value="1"/>
</dbReference>
<dbReference type="STRING" id="393595.ABO_2258"/>
<dbReference type="EMBL" id="AM286690">
    <property type="protein sequence ID" value="CAL17705.1"/>
    <property type="molecule type" value="Genomic_DNA"/>
</dbReference>
<evidence type="ECO:0000256" key="1">
    <source>
        <dbReference type="SAM" id="SignalP"/>
    </source>
</evidence>
<dbReference type="RefSeq" id="WP_011589533.1">
    <property type="nucleotide sequence ID" value="NC_008260.1"/>
</dbReference>
<dbReference type="Proteomes" id="UP000008871">
    <property type="component" value="Chromosome"/>
</dbReference>
<gene>
    <name evidence="2" type="ordered locus">ABO_2258</name>
</gene>
<evidence type="ECO:0000313" key="3">
    <source>
        <dbReference type="Proteomes" id="UP000008871"/>
    </source>
</evidence>
<sequence length="124" mass="13746">MMEVLRKRRGLAYLLLVLLQGLLAACDNALPEQAISKALAEIKKGIEEGDTSTIMGLVADNITVERRGRTLSRKEIQRTLVDFFPLPKPQHLIHTHQYCTGPGDTGASTRTIYRAALGWKKCVS</sequence>
<evidence type="ECO:0008006" key="4">
    <source>
        <dbReference type="Google" id="ProtNLM"/>
    </source>
</evidence>
<feature type="signal peptide" evidence="1">
    <location>
        <begin position="1"/>
        <end position="29"/>
    </location>
</feature>
<dbReference type="SUPFAM" id="SSF54427">
    <property type="entry name" value="NTF2-like"/>
    <property type="match status" value="1"/>
</dbReference>
<accession>Q0VM93</accession>
<protein>
    <recommendedName>
        <fullName evidence="4">SnoaL-like domain-containing protein</fullName>
    </recommendedName>
</protein>
<organism evidence="2 3">
    <name type="scientific">Alcanivorax borkumensis (strain ATCC 700651 / DSM 11573 / NCIMB 13689 / SK2)</name>
    <dbReference type="NCBI Taxonomy" id="393595"/>
    <lineage>
        <taxon>Bacteria</taxon>
        <taxon>Pseudomonadati</taxon>
        <taxon>Pseudomonadota</taxon>
        <taxon>Gammaproteobacteria</taxon>
        <taxon>Oceanospirillales</taxon>
        <taxon>Alcanivoracaceae</taxon>
        <taxon>Alcanivorax</taxon>
    </lineage>
</organism>
<dbReference type="AlphaFoldDB" id="Q0VM93"/>
<dbReference type="HOGENOM" id="CLU_1999059_0_0_6"/>
<reference evidence="2 3" key="1">
    <citation type="journal article" date="2006" name="Nat. Biotechnol.">
        <title>Genome sequence of the ubiquitous hydrocarbon-degrading marine bacterium Alcanivorax borkumensis.</title>
        <authorList>
            <person name="Schneiker S."/>
            <person name="Martins dos Santos V.A.P."/>
            <person name="Bartels D."/>
            <person name="Bekel T."/>
            <person name="Brecht M."/>
            <person name="Buhrmester J."/>
            <person name="Chernikova T.N."/>
            <person name="Denaro R."/>
            <person name="Ferrer M."/>
            <person name="Gertler C."/>
            <person name="Goesmann A."/>
            <person name="Golyshina O.V."/>
            <person name="Kaminski F."/>
            <person name="Khachane A.N."/>
            <person name="Lang S."/>
            <person name="Linke B."/>
            <person name="McHardy A.C."/>
            <person name="Meyer F."/>
            <person name="Nechitaylo T."/>
            <person name="Puehler A."/>
            <person name="Regenhardt D."/>
            <person name="Rupp O."/>
            <person name="Sabirova J.S."/>
            <person name="Selbitschka W."/>
            <person name="Yakimov M.M."/>
            <person name="Timmis K.N."/>
            <person name="Vorhoelter F.-J."/>
            <person name="Weidner S."/>
            <person name="Kaiser O."/>
            <person name="Golyshin P.N."/>
        </authorList>
    </citation>
    <scope>NUCLEOTIDE SEQUENCE [LARGE SCALE GENOMIC DNA]</scope>
    <source>
        <strain evidence="3">ATCC 700651 / DSM 11573 / NCIMB 13689 / SK2</strain>
    </source>
</reference>
<dbReference type="InterPro" id="IPR032710">
    <property type="entry name" value="NTF2-like_dom_sf"/>
</dbReference>
<name>Q0VM93_ALCBS</name>
<feature type="chain" id="PRO_5004178865" description="SnoaL-like domain-containing protein" evidence="1">
    <location>
        <begin position="30"/>
        <end position="124"/>
    </location>
</feature>
<dbReference type="KEGG" id="abo:ABO_2258"/>
<keyword evidence="3" id="KW-1185">Reference proteome</keyword>
<proteinExistence type="predicted"/>
<dbReference type="OrthoDB" id="6078527at2"/>
<evidence type="ECO:0000313" key="2">
    <source>
        <dbReference type="EMBL" id="CAL17705.1"/>
    </source>
</evidence>